<evidence type="ECO:0000256" key="1">
    <source>
        <dbReference type="ARBA" id="ARBA00010641"/>
    </source>
</evidence>
<sequence length="252" mass="27672">MRWHAKKAVRNFFPSSRPERIQTAPRDVREGGCCPLGAMVRGGPRVREWVTAVASTEFDTPEGAGRASLSADPATDDAGRLILRCAAGERAALHTLYTAMAPMLLGLAARMLGDRRLGEEAVQDCFVQVWRNAAQFDPALGGGRSWMIGILRFRAIDLRESERRRAPINPMEMEAADQAGALGATPPPPMDDRMALRHCLGQLKDAARHSIMMAYVEGCSHAEIAERLDQPLGTVKSWILRGLASLRECLER</sequence>
<feature type="domain" description="RNA polymerase sigma-70 region 2" evidence="5">
    <location>
        <begin position="96"/>
        <end position="165"/>
    </location>
</feature>
<dbReference type="SUPFAM" id="SSF88659">
    <property type="entry name" value="Sigma3 and sigma4 domains of RNA polymerase sigma factors"/>
    <property type="match status" value="1"/>
</dbReference>
<organism evidence="7 8">
    <name type="scientific">Azospirillum griseum</name>
    <dbReference type="NCBI Taxonomy" id="2496639"/>
    <lineage>
        <taxon>Bacteria</taxon>
        <taxon>Pseudomonadati</taxon>
        <taxon>Pseudomonadota</taxon>
        <taxon>Alphaproteobacteria</taxon>
        <taxon>Rhodospirillales</taxon>
        <taxon>Azospirillaceae</taxon>
        <taxon>Azospirillum</taxon>
    </lineage>
</organism>
<dbReference type="PANTHER" id="PTHR43133">
    <property type="entry name" value="RNA POLYMERASE ECF-TYPE SIGMA FACTO"/>
    <property type="match status" value="1"/>
</dbReference>
<comment type="caution">
    <text evidence="7">The sequence shown here is derived from an EMBL/GenBank/DDBJ whole genome shotgun (WGS) entry which is preliminary data.</text>
</comment>
<keyword evidence="2" id="KW-0805">Transcription regulation</keyword>
<reference evidence="7 8" key="1">
    <citation type="submission" date="2018-12" db="EMBL/GenBank/DDBJ databases">
        <authorList>
            <person name="Yang Y."/>
        </authorList>
    </citation>
    <scope>NUCLEOTIDE SEQUENCE [LARGE SCALE GENOMIC DNA]</scope>
    <source>
        <strain evidence="7 8">L-25-5w-1</strain>
    </source>
</reference>
<dbReference type="SUPFAM" id="SSF88946">
    <property type="entry name" value="Sigma2 domain of RNA polymerase sigma factors"/>
    <property type="match status" value="1"/>
</dbReference>
<evidence type="ECO:0000313" key="7">
    <source>
        <dbReference type="EMBL" id="RTR23705.1"/>
    </source>
</evidence>
<accession>A0A431VMV6</accession>
<evidence type="ECO:0000259" key="5">
    <source>
        <dbReference type="Pfam" id="PF04542"/>
    </source>
</evidence>
<dbReference type="CDD" id="cd06171">
    <property type="entry name" value="Sigma70_r4"/>
    <property type="match status" value="1"/>
</dbReference>
<dbReference type="PANTHER" id="PTHR43133:SF62">
    <property type="entry name" value="RNA POLYMERASE SIGMA FACTOR SIGZ"/>
    <property type="match status" value="1"/>
</dbReference>
<dbReference type="AlphaFoldDB" id="A0A431VMV6"/>
<dbReference type="InterPro" id="IPR014284">
    <property type="entry name" value="RNA_pol_sigma-70_dom"/>
</dbReference>
<dbReference type="EMBL" id="RXMA01000002">
    <property type="protein sequence ID" value="RTR23705.1"/>
    <property type="molecule type" value="Genomic_DNA"/>
</dbReference>
<dbReference type="InterPro" id="IPR007627">
    <property type="entry name" value="RNA_pol_sigma70_r2"/>
</dbReference>
<dbReference type="InterPro" id="IPR013249">
    <property type="entry name" value="RNA_pol_sigma70_r4_t2"/>
</dbReference>
<dbReference type="InterPro" id="IPR013325">
    <property type="entry name" value="RNA_pol_sigma_r2"/>
</dbReference>
<dbReference type="Pfam" id="PF08281">
    <property type="entry name" value="Sigma70_r4_2"/>
    <property type="match status" value="1"/>
</dbReference>
<evidence type="ECO:0000256" key="4">
    <source>
        <dbReference type="ARBA" id="ARBA00023163"/>
    </source>
</evidence>
<comment type="similarity">
    <text evidence="1">Belongs to the sigma-70 factor family. ECF subfamily.</text>
</comment>
<dbReference type="NCBIfam" id="TIGR02937">
    <property type="entry name" value="sigma70-ECF"/>
    <property type="match status" value="1"/>
</dbReference>
<evidence type="ECO:0000256" key="3">
    <source>
        <dbReference type="ARBA" id="ARBA00023082"/>
    </source>
</evidence>
<gene>
    <name evidence="7" type="ORF">EJ903_04045</name>
</gene>
<evidence type="ECO:0000259" key="6">
    <source>
        <dbReference type="Pfam" id="PF08281"/>
    </source>
</evidence>
<keyword evidence="8" id="KW-1185">Reference proteome</keyword>
<evidence type="ECO:0000256" key="2">
    <source>
        <dbReference type="ARBA" id="ARBA00023015"/>
    </source>
</evidence>
<dbReference type="GO" id="GO:0016987">
    <property type="term" value="F:sigma factor activity"/>
    <property type="evidence" value="ECO:0007669"/>
    <property type="project" value="UniProtKB-KW"/>
</dbReference>
<dbReference type="GO" id="GO:0006352">
    <property type="term" value="P:DNA-templated transcription initiation"/>
    <property type="evidence" value="ECO:0007669"/>
    <property type="project" value="InterPro"/>
</dbReference>
<keyword evidence="4" id="KW-0804">Transcription</keyword>
<dbReference type="Pfam" id="PF04542">
    <property type="entry name" value="Sigma70_r2"/>
    <property type="match status" value="1"/>
</dbReference>
<name>A0A431VMV6_9PROT</name>
<feature type="domain" description="RNA polymerase sigma factor 70 region 4 type 2" evidence="6">
    <location>
        <begin position="193"/>
        <end position="246"/>
    </location>
</feature>
<dbReference type="Gene3D" id="1.10.1740.10">
    <property type="match status" value="1"/>
</dbReference>
<dbReference type="InterPro" id="IPR039425">
    <property type="entry name" value="RNA_pol_sigma-70-like"/>
</dbReference>
<dbReference type="InterPro" id="IPR013324">
    <property type="entry name" value="RNA_pol_sigma_r3/r4-like"/>
</dbReference>
<dbReference type="Gene3D" id="1.10.10.10">
    <property type="entry name" value="Winged helix-like DNA-binding domain superfamily/Winged helix DNA-binding domain"/>
    <property type="match status" value="1"/>
</dbReference>
<dbReference type="Proteomes" id="UP000277007">
    <property type="component" value="Unassembled WGS sequence"/>
</dbReference>
<evidence type="ECO:0000313" key="8">
    <source>
        <dbReference type="Proteomes" id="UP000277007"/>
    </source>
</evidence>
<dbReference type="GO" id="GO:0003677">
    <property type="term" value="F:DNA binding"/>
    <property type="evidence" value="ECO:0007669"/>
    <property type="project" value="InterPro"/>
</dbReference>
<keyword evidence="3" id="KW-0731">Sigma factor</keyword>
<dbReference type="InterPro" id="IPR036388">
    <property type="entry name" value="WH-like_DNA-bd_sf"/>
</dbReference>
<proteinExistence type="inferred from homology"/>
<protein>
    <submittedName>
        <fullName evidence="7">Sigma-70 family RNA polymerase sigma factor</fullName>
    </submittedName>
</protein>